<dbReference type="EMBL" id="VYGV01000011">
    <property type="protein sequence ID" value="NWF46201.1"/>
    <property type="molecule type" value="Genomic_DNA"/>
</dbReference>
<name>A0A7Y8KYD7_9BURK</name>
<protein>
    <submittedName>
        <fullName evidence="1">Uncharacterized protein</fullName>
    </submittedName>
</protein>
<sequence length="485" mass="54151">MDQDINAAARAAGCSEYFSWEICPDHFASQLMAASKRYTRFLKDAALVKSHSEALETVGKASGFPNWHAFHKVVKGLFDAFNPEVHWPRPEGGREPIKTLSHAFVFMVQASPDCAPTPAEQRGLTKAATQLAEACGSGLDPMLDMIGRMNGADSWEALLNRKPEHSKGPLYEFDVDEDGDGRFFISSACSALIEQQDVLFQEFHSRPQSQQQEFEVLLAKVLDARPDFLEGLLAKTEVLRFKPALRRQQGKVYADAIGRANALLPAGFKGQISWHEISNRFYHRLLYGAMVWHSHEGHTAKAVALARRQLRLNKDDNLGVRLWLPVLLVADGQFEAADKACKKMTLGDAYVDAGMELVKAICHFANQRLQQSAESLYLSVFMYPPMRHVISVDFDALSDAVNDMRSRRTVSPDAETMVDQYVSAAMRTRGLENTFERWLARPAVALAEAALAQEFHANWRQPNGSISKWKAEVKSRAELLSKAVA</sequence>
<accession>A0A7Y8KYD7</accession>
<proteinExistence type="predicted"/>
<gene>
    <name evidence="1" type="ORF">F3K02_13195</name>
</gene>
<evidence type="ECO:0000313" key="1">
    <source>
        <dbReference type="EMBL" id="NWF46201.1"/>
    </source>
</evidence>
<reference evidence="1 2" key="1">
    <citation type="submission" date="2019-09" db="EMBL/GenBank/DDBJ databases">
        <title>Hydrogenophaga aromatica sp. nov., isolated from a para-xylene-degrading enrichment culture.</title>
        <authorList>
            <person name="Tancsics A."/>
            <person name="Banerjee S."/>
        </authorList>
    </citation>
    <scope>NUCLEOTIDE SEQUENCE [LARGE SCALE GENOMIC DNA]</scope>
    <source>
        <strain evidence="1 2">D2P1</strain>
    </source>
</reference>
<keyword evidence="2" id="KW-1185">Reference proteome</keyword>
<dbReference type="AlphaFoldDB" id="A0A7Y8KYD7"/>
<dbReference type="RefSeq" id="WP_177136097.1">
    <property type="nucleotide sequence ID" value="NZ_VYGV01000011.1"/>
</dbReference>
<dbReference type="Proteomes" id="UP000545507">
    <property type="component" value="Unassembled WGS sequence"/>
</dbReference>
<evidence type="ECO:0000313" key="2">
    <source>
        <dbReference type="Proteomes" id="UP000545507"/>
    </source>
</evidence>
<comment type="caution">
    <text evidence="1">The sequence shown here is derived from an EMBL/GenBank/DDBJ whole genome shotgun (WGS) entry which is preliminary data.</text>
</comment>
<organism evidence="1 2">
    <name type="scientific">Hydrogenophaga aromaticivorans</name>
    <dbReference type="NCBI Taxonomy" id="2610898"/>
    <lineage>
        <taxon>Bacteria</taxon>
        <taxon>Pseudomonadati</taxon>
        <taxon>Pseudomonadota</taxon>
        <taxon>Betaproteobacteria</taxon>
        <taxon>Burkholderiales</taxon>
        <taxon>Comamonadaceae</taxon>
        <taxon>Hydrogenophaga</taxon>
    </lineage>
</organism>